<dbReference type="AlphaFoldDB" id="A0A9P4KGY4"/>
<comment type="caution">
    <text evidence="1">The sequence shown here is derived from an EMBL/GenBank/DDBJ whole genome shotgun (WGS) entry which is preliminary data.</text>
</comment>
<name>A0A9P4KGY4_9PLEO</name>
<sequence>MYFCDKDRKANIMIVNGILRTRSVLIGSVEKTKAFTKTTREDEPVWGSKRSRNATQKQLANIERIASCRYLQGGKNQAMVKLGEGYHERWQHIWERSIAFEKGKFSSNGWKMYDDVFYGNFGRLIGRYAFTTSDGPVSKGSIDCISSQEDKNKCKTTAKGNLRLGLSEMKKGDLVCIIYACKLPVILRKDARYYTFIGPAYLHGAMSGEFVTDKSKKAARFWIL</sequence>
<organism evidence="1 2">
    <name type="scientific">Lojkania enalia</name>
    <dbReference type="NCBI Taxonomy" id="147567"/>
    <lineage>
        <taxon>Eukaryota</taxon>
        <taxon>Fungi</taxon>
        <taxon>Dikarya</taxon>
        <taxon>Ascomycota</taxon>
        <taxon>Pezizomycotina</taxon>
        <taxon>Dothideomycetes</taxon>
        <taxon>Pleosporomycetidae</taxon>
        <taxon>Pleosporales</taxon>
        <taxon>Pleosporales incertae sedis</taxon>
        <taxon>Lojkania</taxon>
    </lineage>
</organism>
<dbReference type="Pfam" id="PF26639">
    <property type="entry name" value="Het-6_barrel"/>
    <property type="match status" value="1"/>
</dbReference>
<proteinExistence type="predicted"/>
<protein>
    <submittedName>
        <fullName evidence="1">Uncharacterized protein</fullName>
    </submittedName>
</protein>
<accession>A0A9P4KGY4</accession>
<dbReference type="EMBL" id="ML986587">
    <property type="protein sequence ID" value="KAF2268385.1"/>
    <property type="molecule type" value="Genomic_DNA"/>
</dbReference>
<dbReference type="OrthoDB" id="2157530at2759"/>
<evidence type="ECO:0000313" key="1">
    <source>
        <dbReference type="EMBL" id="KAF2268385.1"/>
    </source>
</evidence>
<reference evidence="2" key="1">
    <citation type="journal article" date="2020" name="Stud. Mycol.">
        <title>101 Dothideomycetes genomes: A test case for predicting lifestyles and emergence of pathogens.</title>
        <authorList>
            <person name="Haridas S."/>
            <person name="Albert R."/>
            <person name="Binder M."/>
            <person name="Bloem J."/>
            <person name="LaButti K."/>
            <person name="Salamov A."/>
            <person name="Andreopoulos B."/>
            <person name="Baker S."/>
            <person name="Barry K."/>
            <person name="Bills G."/>
            <person name="Bluhm B."/>
            <person name="Cannon C."/>
            <person name="Castanera R."/>
            <person name="Culley D."/>
            <person name="Daum C."/>
            <person name="Ezra D."/>
            <person name="Gonzalez J."/>
            <person name="Henrissat B."/>
            <person name="Kuo A."/>
            <person name="Liang C."/>
            <person name="Lipzen A."/>
            <person name="Lutzoni F."/>
            <person name="Magnuson J."/>
            <person name="Mondo S."/>
            <person name="Nolan M."/>
            <person name="Ohm R."/>
            <person name="Pangilinan J."/>
            <person name="Park H.-J."/>
            <person name="Ramirez L."/>
            <person name="Alfaro M."/>
            <person name="Sun H."/>
            <person name="Tritt A."/>
            <person name="Yoshinaga Y."/>
            <person name="Zwiers L.-H."/>
            <person name="Turgeon B."/>
            <person name="Goodwin S."/>
            <person name="Spatafora J."/>
            <person name="Crous P."/>
            <person name="Grigoriev I."/>
        </authorList>
    </citation>
    <scope>NUCLEOTIDE SEQUENCE [LARGE SCALE GENOMIC DNA]</scope>
    <source>
        <strain evidence="2">CBS 304.66</strain>
    </source>
</reference>
<dbReference type="Proteomes" id="UP000800093">
    <property type="component" value="Unassembled WGS sequence"/>
</dbReference>
<gene>
    <name evidence="1" type="ORF">CC78DRAFT_576394</name>
</gene>
<evidence type="ECO:0000313" key="2">
    <source>
        <dbReference type="Proteomes" id="UP000800093"/>
    </source>
</evidence>
<keyword evidence="2" id="KW-1185">Reference proteome</keyword>